<dbReference type="EMBL" id="NKCL01000630">
    <property type="protein sequence ID" value="RSL58326.1"/>
    <property type="molecule type" value="Genomic_DNA"/>
</dbReference>
<dbReference type="AlphaFoldDB" id="A0A428PZ56"/>
<gene>
    <name evidence="2" type="ORF">CEP51_014093</name>
</gene>
<proteinExistence type="predicted"/>
<dbReference type="Proteomes" id="UP000287972">
    <property type="component" value="Unassembled WGS sequence"/>
</dbReference>
<evidence type="ECO:0000313" key="2">
    <source>
        <dbReference type="EMBL" id="RSL58326.1"/>
    </source>
</evidence>
<evidence type="ECO:0000313" key="3">
    <source>
        <dbReference type="Proteomes" id="UP000287972"/>
    </source>
</evidence>
<comment type="caution">
    <text evidence="2">The sequence shown here is derived from an EMBL/GenBank/DDBJ whole genome shotgun (WGS) entry which is preliminary data.</text>
</comment>
<feature type="region of interest" description="Disordered" evidence="1">
    <location>
        <begin position="103"/>
        <end position="143"/>
    </location>
</feature>
<accession>A0A428PZ56</accession>
<evidence type="ECO:0000256" key="1">
    <source>
        <dbReference type="SAM" id="MobiDB-lite"/>
    </source>
</evidence>
<evidence type="ECO:0008006" key="4">
    <source>
        <dbReference type="Google" id="ProtNLM"/>
    </source>
</evidence>
<sequence length="371" mass="41873">MPNRVRRPTLTNIEAVADVSDHLTVWQRDSMTIPASQHLPLFRRILQDSPSMRSTTAKQLQCTCSALFQSSLDLNRHLDDHAEQRRIRKRMIGDLQAEALKHQAHGRVIDEISSESDSEHDSEYDSEDIPNHPPESANTERRSLSQKLVCPSCPRTKPFSTKQKLRRHHEQDTECCEVCVCCHDVFRTVRKFKRHAEKCTSDSKRKRAYMEETCVDLTKLSDTKLDVALRKRKKRSRDEAGMAADPLDTSRSNPGAPKRTKIRQEPPNNIPSDPGENVLQSYIAPTTDIGTCLTRSTGVTVCLDPIGIQGQVSDLSTESAQENGSSLDALENFDAPLMHIMNSVPLDMYQWPMDGYDGNPPSNGPTMYRFS</sequence>
<keyword evidence="3" id="KW-1185">Reference proteome</keyword>
<reference evidence="2 3" key="1">
    <citation type="submission" date="2017-06" db="EMBL/GenBank/DDBJ databases">
        <title>Comparative genomic analysis of Ambrosia Fusariam Clade fungi.</title>
        <authorList>
            <person name="Stajich J.E."/>
            <person name="Carrillo J."/>
            <person name="Kijimoto T."/>
            <person name="Eskalen A."/>
            <person name="O'Donnell K."/>
            <person name="Kasson M."/>
        </authorList>
    </citation>
    <scope>NUCLEOTIDE SEQUENCE [LARGE SCALE GENOMIC DNA]</scope>
    <source>
        <strain evidence="2 3">NRRL62606</strain>
    </source>
</reference>
<name>A0A428PZ56_9HYPO</name>
<organism evidence="2 3">
    <name type="scientific">Fusarium floridanum</name>
    <dbReference type="NCBI Taxonomy" id="1325733"/>
    <lineage>
        <taxon>Eukaryota</taxon>
        <taxon>Fungi</taxon>
        <taxon>Dikarya</taxon>
        <taxon>Ascomycota</taxon>
        <taxon>Pezizomycotina</taxon>
        <taxon>Sordariomycetes</taxon>
        <taxon>Hypocreomycetidae</taxon>
        <taxon>Hypocreales</taxon>
        <taxon>Nectriaceae</taxon>
        <taxon>Fusarium</taxon>
        <taxon>Fusarium solani species complex</taxon>
    </lineage>
</organism>
<feature type="region of interest" description="Disordered" evidence="1">
    <location>
        <begin position="229"/>
        <end position="275"/>
    </location>
</feature>
<protein>
    <recommendedName>
        <fullName evidence="4">C2H2-type domain-containing protein</fullName>
    </recommendedName>
</protein>